<evidence type="ECO:0000313" key="1">
    <source>
        <dbReference type="EMBL" id="EFE88866.1"/>
    </source>
</evidence>
<dbReference type="AlphaFoldDB" id="D4BRM0"/>
<comment type="caution">
    <text evidence="1">The sequence shown here is derived from an EMBL/GenBank/DDBJ whole genome shotgun (WGS) entry which is preliminary data.</text>
</comment>
<dbReference type="EMBL" id="ACCG02000012">
    <property type="protein sequence ID" value="EFE88866.1"/>
    <property type="molecule type" value="Genomic_DNA"/>
</dbReference>
<proteinExistence type="predicted"/>
<reference evidence="1 2" key="1">
    <citation type="submission" date="2010-02" db="EMBL/GenBank/DDBJ databases">
        <authorList>
            <person name="Weinstock G."/>
            <person name="Sodergren E."/>
            <person name="Clifton S."/>
            <person name="Fulton L."/>
            <person name="Fulton B."/>
            <person name="Courtney L."/>
            <person name="Fronick C."/>
            <person name="Harrison M."/>
            <person name="Strong C."/>
            <person name="Farmer C."/>
            <person name="Delahaunty K."/>
            <person name="Markovic C."/>
            <person name="Hall O."/>
            <person name="Minx P."/>
            <person name="Tomlinson C."/>
            <person name="Mitreva M."/>
            <person name="Nelson J."/>
            <person name="Hou S."/>
            <person name="Wollam A."/>
            <person name="Pepin K.H."/>
            <person name="Johnson M."/>
            <person name="Bhonagiri V."/>
            <person name="Zhang X."/>
            <person name="Suruliraj S."/>
            <person name="Warren W."/>
            <person name="Chinwalla A."/>
            <person name="Mardis E.R."/>
            <person name="Wilson R.K."/>
        </authorList>
    </citation>
    <scope>NUCLEOTIDE SEQUENCE [LARGE SCALE GENOMIC DNA]</scope>
    <source>
        <strain evidence="1 2">DSM 20213</strain>
    </source>
</reference>
<accession>D4BRM0</accession>
<keyword evidence="2" id="KW-1185">Reference proteome</keyword>
<organism evidence="1 2">
    <name type="scientific">Bifidobacterium breve DSM 20213 = JCM 1192</name>
    <dbReference type="NCBI Taxonomy" id="518634"/>
    <lineage>
        <taxon>Bacteria</taxon>
        <taxon>Bacillati</taxon>
        <taxon>Actinomycetota</taxon>
        <taxon>Actinomycetes</taxon>
        <taxon>Bifidobacteriales</taxon>
        <taxon>Bifidobacteriaceae</taxon>
        <taxon>Bifidobacterium</taxon>
    </lineage>
</organism>
<gene>
    <name evidence="1" type="ORF">BIFBRE_04757</name>
</gene>
<evidence type="ECO:0000313" key="2">
    <source>
        <dbReference type="Proteomes" id="UP000003191"/>
    </source>
</evidence>
<protein>
    <submittedName>
        <fullName evidence="1">Uncharacterized protein</fullName>
    </submittedName>
</protein>
<sequence>MLPNIFRRQQSHKSCTSLWGIARAYVAIKSKCYHDLIVYSHFAQILRHVCRRKNIAQRR</sequence>
<dbReference type="PATRIC" id="fig|518634.7.peg.1705"/>
<dbReference type="Proteomes" id="UP000003191">
    <property type="component" value="Unassembled WGS sequence"/>
</dbReference>
<name>D4BRM0_BIFBR</name>
<dbReference type="STRING" id="1685.RY69_501"/>
<dbReference type="HOGENOM" id="CLU_2951009_0_0_11"/>